<dbReference type="Proteomes" id="UP000325313">
    <property type="component" value="Unassembled WGS sequence"/>
</dbReference>
<keyword evidence="2 4" id="KW-0863">Zinc-finger</keyword>
<evidence type="ECO:0000256" key="5">
    <source>
        <dbReference type="SAM" id="MobiDB-lite"/>
    </source>
</evidence>
<dbReference type="Proteomes" id="UP000324748">
    <property type="component" value="Unassembled WGS sequence"/>
</dbReference>
<dbReference type="SUPFAM" id="SSF57667">
    <property type="entry name" value="beta-beta-alpha zinc fingers"/>
    <property type="match status" value="1"/>
</dbReference>
<dbReference type="EMBL" id="VDEP01000520">
    <property type="protein sequence ID" value="KAA1063834.1"/>
    <property type="molecule type" value="Genomic_DNA"/>
</dbReference>
<dbReference type="GO" id="GO:0005634">
    <property type="term" value="C:nucleus"/>
    <property type="evidence" value="ECO:0007669"/>
    <property type="project" value="TreeGrafter"/>
</dbReference>
<dbReference type="InterPro" id="IPR003656">
    <property type="entry name" value="Znf_BED"/>
</dbReference>
<evidence type="ECO:0000259" key="6">
    <source>
        <dbReference type="PROSITE" id="PS50808"/>
    </source>
</evidence>
<dbReference type="GO" id="GO:1990837">
    <property type="term" value="F:sequence-specific double-stranded DNA binding"/>
    <property type="evidence" value="ECO:0007669"/>
    <property type="project" value="TreeGrafter"/>
</dbReference>
<evidence type="ECO:0000256" key="3">
    <source>
        <dbReference type="ARBA" id="ARBA00022833"/>
    </source>
</evidence>
<proteinExistence type="predicted"/>
<keyword evidence="9" id="KW-1185">Reference proteome</keyword>
<feature type="compositionally biased region" description="Polar residues" evidence="5">
    <location>
        <begin position="77"/>
        <end position="90"/>
    </location>
</feature>
<evidence type="ECO:0000313" key="7">
    <source>
        <dbReference type="EMBL" id="KAA1063834.1"/>
    </source>
</evidence>
<accession>A0A5B0LK41</accession>
<dbReference type="Pfam" id="PF02892">
    <property type="entry name" value="zf-BED"/>
    <property type="match status" value="1"/>
</dbReference>
<feature type="compositionally biased region" description="Low complexity" evidence="5">
    <location>
        <begin position="15"/>
        <end position="37"/>
    </location>
</feature>
<feature type="compositionally biased region" description="Polar residues" evidence="5">
    <location>
        <begin position="1"/>
        <end position="14"/>
    </location>
</feature>
<evidence type="ECO:0000256" key="1">
    <source>
        <dbReference type="ARBA" id="ARBA00022723"/>
    </source>
</evidence>
<dbReference type="InterPro" id="IPR053031">
    <property type="entry name" value="Cuticle_assoc_protein"/>
</dbReference>
<reference evidence="9 10" key="1">
    <citation type="submission" date="2019-05" db="EMBL/GenBank/DDBJ databases">
        <title>Emergence of the Ug99 lineage of the wheat stem rust pathogen through somatic hybridization.</title>
        <authorList>
            <person name="Li F."/>
            <person name="Upadhyaya N.M."/>
            <person name="Sperschneider J."/>
            <person name="Matny O."/>
            <person name="Nguyen-Phuc H."/>
            <person name="Mago R."/>
            <person name="Raley C."/>
            <person name="Miller M.E."/>
            <person name="Silverstein K.A.T."/>
            <person name="Henningsen E."/>
            <person name="Hirsch C.D."/>
            <person name="Visser B."/>
            <person name="Pretorius Z.A."/>
            <person name="Steffenson B.J."/>
            <person name="Schwessinger B."/>
            <person name="Dodds P.N."/>
            <person name="Figueroa M."/>
        </authorList>
    </citation>
    <scope>NUCLEOTIDE SEQUENCE [LARGE SCALE GENOMIC DNA]</scope>
    <source>
        <strain evidence="8">21-0</strain>
        <strain evidence="7 10">Ug99</strain>
    </source>
</reference>
<feature type="region of interest" description="Disordered" evidence="5">
    <location>
        <begin position="1"/>
        <end position="100"/>
    </location>
</feature>
<dbReference type="GO" id="GO:0008270">
    <property type="term" value="F:zinc ion binding"/>
    <property type="evidence" value="ECO:0007669"/>
    <property type="project" value="UniProtKB-KW"/>
</dbReference>
<dbReference type="PROSITE" id="PS50808">
    <property type="entry name" value="ZF_BED"/>
    <property type="match status" value="1"/>
</dbReference>
<sequence length="159" mass="16986">MPRGNQSLNSQITLSSTKGTNTTGPPNNQPTGSSSGDSDSDSDSEANIETCKGLSQDPPPTAPTPTPSNKSTKNTRKLASNQDSEASTEPASKKRKTTSDVWAHFKEQGSGENLKAICCSCKTPLSGRSKSGTNHLWKHLSRCSDFQNKNKQMLLKTTS</sequence>
<dbReference type="PANTHER" id="PTHR34396">
    <property type="entry name" value="OS03G0264950 PROTEIN-RELATED"/>
    <property type="match status" value="1"/>
</dbReference>
<gene>
    <name evidence="8" type="ORF">PGT21_029067</name>
    <name evidence="7" type="ORF">PGTUg99_005016</name>
</gene>
<evidence type="ECO:0000256" key="2">
    <source>
        <dbReference type="ARBA" id="ARBA00022771"/>
    </source>
</evidence>
<evidence type="ECO:0000256" key="4">
    <source>
        <dbReference type="PROSITE-ProRule" id="PRU00027"/>
    </source>
</evidence>
<evidence type="ECO:0000313" key="10">
    <source>
        <dbReference type="Proteomes" id="UP000325313"/>
    </source>
</evidence>
<evidence type="ECO:0000313" key="9">
    <source>
        <dbReference type="Proteomes" id="UP000324748"/>
    </source>
</evidence>
<dbReference type="EMBL" id="VSWC01000002">
    <property type="protein sequence ID" value="KAA1117979.1"/>
    <property type="molecule type" value="Genomic_DNA"/>
</dbReference>
<dbReference type="PANTHER" id="PTHR34396:SF25">
    <property type="entry name" value="BOUNDARY ELEMENT ASSOCIATED FACTOR"/>
    <property type="match status" value="1"/>
</dbReference>
<evidence type="ECO:0000313" key="8">
    <source>
        <dbReference type="EMBL" id="KAA1117979.1"/>
    </source>
</evidence>
<comment type="caution">
    <text evidence="7">The sequence shown here is derived from an EMBL/GenBank/DDBJ whole genome shotgun (WGS) entry which is preliminary data.</text>
</comment>
<feature type="domain" description="BED-type" evidence="6">
    <location>
        <begin position="96"/>
        <end position="150"/>
    </location>
</feature>
<organism evidence="7 10">
    <name type="scientific">Puccinia graminis f. sp. tritici</name>
    <dbReference type="NCBI Taxonomy" id="56615"/>
    <lineage>
        <taxon>Eukaryota</taxon>
        <taxon>Fungi</taxon>
        <taxon>Dikarya</taxon>
        <taxon>Basidiomycota</taxon>
        <taxon>Pucciniomycotina</taxon>
        <taxon>Pucciniomycetes</taxon>
        <taxon>Pucciniales</taxon>
        <taxon>Pucciniaceae</taxon>
        <taxon>Puccinia</taxon>
    </lineage>
</organism>
<protein>
    <recommendedName>
        <fullName evidence="6">BED-type domain-containing protein</fullName>
    </recommendedName>
</protein>
<dbReference type="GO" id="GO:0006357">
    <property type="term" value="P:regulation of transcription by RNA polymerase II"/>
    <property type="evidence" value="ECO:0007669"/>
    <property type="project" value="TreeGrafter"/>
</dbReference>
<name>A0A5B0LK41_PUCGR</name>
<dbReference type="InterPro" id="IPR036236">
    <property type="entry name" value="Znf_C2H2_sf"/>
</dbReference>
<keyword evidence="3" id="KW-0862">Zinc</keyword>
<dbReference type="OrthoDB" id="1607513at2759"/>
<dbReference type="SMART" id="SM00614">
    <property type="entry name" value="ZnF_BED"/>
    <property type="match status" value="1"/>
</dbReference>
<keyword evidence="1" id="KW-0479">Metal-binding</keyword>
<feature type="compositionally biased region" description="Pro residues" evidence="5">
    <location>
        <begin position="57"/>
        <end position="66"/>
    </location>
</feature>
<dbReference type="AlphaFoldDB" id="A0A5B0LK41"/>